<dbReference type="Gene3D" id="6.10.140.1330">
    <property type="match status" value="1"/>
</dbReference>
<feature type="transmembrane region" description="Helical" evidence="10">
    <location>
        <begin position="28"/>
        <end position="48"/>
    </location>
</feature>
<keyword evidence="8 10" id="KW-0472">Membrane</keyword>
<protein>
    <submittedName>
        <fullName evidence="12">Sodium, potassium, lithium and rubidium/H(+) antiporter</fullName>
    </submittedName>
</protein>
<dbReference type="RefSeq" id="WP_015332192.1">
    <property type="nucleotide sequence ID" value="NC_020054.1"/>
</dbReference>
<name>I0KAE0_9BACT</name>
<keyword evidence="9 10" id="KW-0739">Sodium transport</keyword>
<gene>
    <name evidence="12" type="primary">nha</name>
    <name evidence="12" type="ORF">FAES_3084</name>
</gene>
<evidence type="ECO:0000256" key="9">
    <source>
        <dbReference type="ARBA" id="ARBA00023201"/>
    </source>
</evidence>
<evidence type="ECO:0000313" key="13">
    <source>
        <dbReference type="Proteomes" id="UP000011058"/>
    </source>
</evidence>
<dbReference type="PATRIC" id="fig|1166018.3.peg.4855"/>
<evidence type="ECO:0000256" key="4">
    <source>
        <dbReference type="ARBA" id="ARBA00022692"/>
    </source>
</evidence>
<dbReference type="GO" id="GO:0051453">
    <property type="term" value="P:regulation of intracellular pH"/>
    <property type="evidence" value="ECO:0007669"/>
    <property type="project" value="TreeGrafter"/>
</dbReference>
<dbReference type="AlphaFoldDB" id="I0KAE0"/>
<dbReference type="PANTHER" id="PTHR10110:SF86">
    <property type="entry name" value="SODIUM_HYDROGEN EXCHANGER 7"/>
    <property type="match status" value="1"/>
</dbReference>
<evidence type="ECO:0000256" key="6">
    <source>
        <dbReference type="ARBA" id="ARBA00023053"/>
    </source>
</evidence>
<feature type="transmembrane region" description="Helical" evidence="10">
    <location>
        <begin position="111"/>
        <end position="133"/>
    </location>
</feature>
<feature type="transmembrane region" description="Helical" evidence="10">
    <location>
        <begin position="223"/>
        <end position="249"/>
    </location>
</feature>
<evidence type="ECO:0000256" key="1">
    <source>
        <dbReference type="ARBA" id="ARBA00004651"/>
    </source>
</evidence>
<dbReference type="InterPro" id="IPR018422">
    <property type="entry name" value="Cation/H_exchanger_CPA1"/>
</dbReference>
<dbReference type="GO" id="GO:0005886">
    <property type="term" value="C:plasma membrane"/>
    <property type="evidence" value="ECO:0007669"/>
    <property type="project" value="UniProtKB-SubCell"/>
</dbReference>
<dbReference type="Proteomes" id="UP000011058">
    <property type="component" value="Chromosome"/>
</dbReference>
<comment type="similarity">
    <text evidence="10">Belongs to the monovalent cation:proton antiporter 1 (CPA1) transporter (TC 2.A.36) family.</text>
</comment>
<evidence type="ECO:0000256" key="3">
    <source>
        <dbReference type="ARBA" id="ARBA00022475"/>
    </source>
</evidence>
<keyword evidence="13" id="KW-1185">Reference proteome</keyword>
<feature type="transmembrane region" description="Helical" evidence="10">
    <location>
        <begin position="302"/>
        <end position="326"/>
    </location>
</feature>
<keyword evidence="2 10" id="KW-0813">Transport</keyword>
<feature type="transmembrane region" description="Helical" evidence="10">
    <location>
        <begin position="54"/>
        <end position="71"/>
    </location>
</feature>
<feature type="transmembrane region" description="Helical" evidence="10">
    <location>
        <begin position="261"/>
        <end position="282"/>
    </location>
</feature>
<keyword evidence="5 10" id="KW-1133">Transmembrane helix</keyword>
<keyword evidence="10" id="KW-0050">Antiport</keyword>
<feature type="transmembrane region" description="Helical" evidence="10">
    <location>
        <begin position="182"/>
        <end position="203"/>
    </location>
</feature>
<feature type="domain" description="Cation/H+ exchanger transmembrane" evidence="11">
    <location>
        <begin position="12"/>
        <end position="399"/>
    </location>
</feature>
<evidence type="ECO:0000313" key="12">
    <source>
        <dbReference type="EMBL" id="CCH01093.1"/>
    </source>
</evidence>
<dbReference type="GO" id="GO:0098719">
    <property type="term" value="P:sodium ion import across plasma membrane"/>
    <property type="evidence" value="ECO:0007669"/>
    <property type="project" value="TreeGrafter"/>
</dbReference>
<reference evidence="12 13" key="1">
    <citation type="journal article" date="2012" name="J. Bacteriol.">
        <title>Genome Sequence of Fibrella aestuarina BUZ 2T, a Filamentous Marine Bacterium.</title>
        <authorList>
            <person name="Filippini M."/>
            <person name="Qi W."/>
            <person name="Blom J."/>
            <person name="Goesmann A."/>
            <person name="Smits T.H."/>
            <person name="Bagheri H.C."/>
        </authorList>
    </citation>
    <scope>NUCLEOTIDE SEQUENCE [LARGE SCALE GENOMIC DNA]</scope>
    <source>
        <strain evidence="13">BUZ 2T</strain>
    </source>
</reference>
<dbReference type="STRING" id="1166018.FAES_3084"/>
<keyword evidence="4 10" id="KW-0812">Transmembrane</keyword>
<dbReference type="PANTHER" id="PTHR10110">
    <property type="entry name" value="SODIUM/HYDROGEN EXCHANGER"/>
    <property type="match status" value="1"/>
</dbReference>
<dbReference type="GO" id="GO:0015386">
    <property type="term" value="F:potassium:proton antiporter activity"/>
    <property type="evidence" value="ECO:0007669"/>
    <property type="project" value="TreeGrafter"/>
</dbReference>
<accession>I0KAE0</accession>
<organism evidence="12 13">
    <name type="scientific">Fibrella aestuarina BUZ 2</name>
    <dbReference type="NCBI Taxonomy" id="1166018"/>
    <lineage>
        <taxon>Bacteria</taxon>
        <taxon>Pseudomonadati</taxon>
        <taxon>Bacteroidota</taxon>
        <taxon>Cytophagia</taxon>
        <taxon>Cytophagales</taxon>
        <taxon>Spirosomataceae</taxon>
        <taxon>Fibrella</taxon>
    </lineage>
</organism>
<dbReference type="Pfam" id="PF00999">
    <property type="entry name" value="Na_H_Exchanger"/>
    <property type="match status" value="1"/>
</dbReference>
<dbReference type="EMBL" id="HE796683">
    <property type="protein sequence ID" value="CCH01093.1"/>
    <property type="molecule type" value="Genomic_DNA"/>
</dbReference>
<evidence type="ECO:0000256" key="8">
    <source>
        <dbReference type="ARBA" id="ARBA00023136"/>
    </source>
</evidence>
<evidence type="ECO:0000256" key="5">
    <source>
        <dbReference type="ARBA" id="ARBA00022989"/>
    </source>
</evidence>
<dbReference type="NCBIfam" id="TIGR00831">
    <property type="entry name" value="a_cpa1"/>
    <property type="match status" value="1"/>
</dbReference>
<feature type="transmembrane region" description="Helical" evidence="10">
    <location>
        <begin position="376"/>
        <end position="395"/>
    </location>
</feature>
<dbReference type="OrthoDB" id="9809206at2"/>
<keyword evidence="6 10" id="KW-0915">Sodium</keyword>
<feature type="transmembrane region" description="Helical" evidence="10">
    <location>
        <begin position="6"/>
        <end position="21"/>
    </location>
</feature>
<evidence type="ECO:0000259" key="11">
    <source>
        <dbReference type="Pfam" id="PF00999"/>
    </source>
</evidence>
<evidence type="ECO:0000256" key="2">
    <source>
        <dbReference type="ARBA" id="ARBA00022448"/>
    </source>
</evidence>
<proteinExistence type="inferred from homology"/>
<feature type="transmembrane region" description="Helical" evidence="10">
    <location>
        <begin position="83"/>
        <end position="105"/>
    </location>
</feature>
<keyword evidence="7 10" id="KW-0406">Ion transport</keyword>
<comment type="subcellular location">
    <subcellularLocation>
        <location evidence="1 10">Cell membrane</location>
        <topology evidence="1 10">Multi-pass membrane protein</topology>
    </subcellularLocation>
</comment>
<feature type="transmembrane region" description="Helical" evidence="10">
    <location>
        <begin position="346"/>
        <end position="364"/>
    </location>
</feature>
<dbReference type="InterPro" id="IPR004705">
    <property type="entry name" value="Cation/H_exchanger_CPA1_bac"/>
</dbReference>
<dbReference type="KEGG" id="fae:FAES_3084"/>
<comment type="function">
    <text evidence="10">Na(+)/H(+) antiporter that extrudes sodium in exchange for external protons.</text>
</comment>
<dbReference type="GO" id="GO:0015385">
    <property type="term" value="F:sodium:proton antiporter activity"/>
    <property type="evidence" value="ECO:0007669"/>
    <property type="project" value="InterPro"/>
</dbReference>
<dbReference type="InterPro" id="IPR006153">
    <property type="entry name" value="Cation/H_exchanger_TM"/>
</dbReference>
<sequence>MKPIEIITSLLALTSLLAVVARKIKISYPILLVLVGLGIGFVPGLPAVALEPDVVFLVFLPPLLYGAAWTINNANLKRYWRAVGLLAIGLVLFTSTLVALFFAALIPGFSIAQGFLLGAIIAPPDAVAAASVMRGLGIPKRVSTILEGESLVNDATSLVLYRFALGAVLTGQFSLVNASWQFVWSGASSVALGFAVGWLMQYVHRSLRHDATTNTAVTLLIPYGVYLLAEHLALSGVLAVVTTGLFLSWRDNVIFSDQTRVQAYVVWDVVVFLLNGLVFILIGLQLPHILSGLNTIGLGQALVYAAVLSLIIIVGRILWVFPGTYLPRILNTKIRRSEPRPPWQEVAIIGWAGMRGVVSLAAALALPETVPGRDLILFLTFGGILVTLVVQGLSLPKLISWLGVRDGADEHEQERDLRRKLAYKAIAHLEENHAIGSLPDAALAQLKNSFELKIDHLNGRVRADLPGEAPTGLYEQVVRVQLELIEAERMVIDEHRREGELSDELLRKLENELDYEAVRLTSTLPTISAALFPEEQPMSSWLSRLKRYTGRPVTP</sequence>
<dbReference type="HOGENOM" id="CLU_005912_8_2_10"/>
<evidence type="ECO:0000256" key="7">
    <source>
        <dbReference type="ARBA" id="ARBA00023065"/>
    </source>
</evidence>
<keyword evidence="3 10" id="KW-1003">Cell membrane</keyword>
<dbReference type="eggNOG" id="COG0025">
    <property type="taxonomic scope" value="Bacteria"/>
</dbReference>
<evidence type="ECO:0000256" key="10">
    <source>
        <dbReference type="RuleBase" id="RU366002"/>
    </source>
</evidence>